<dbReference type="AlphaFoldDB" id="A0A836C182"/>
<keyword evidence="2" id="KW-1133">Transmembrane helix</keyword>
<dbReference type="OrthoDB" id="2014574at2759"/>
<reference evidence="3" key="1">
    <citation type="journal article" date="2020" name="bioRxiv">
        <title>Comparative genomics of Chlamydomonas.</title>
        <authorList>
            <person name="Craig R.J."/>
            <person name="Hasan A.R."/>
            <person name="Ness R.W."/>
            <person name="Keightley P.D."/>
        </authorList>
    </citation>
    <scope>NUCLEOTIDE SEQUENCE</scope>
    <source>
        <strain evidence="3">CCAP 11/70</strain>
    </source>
</reference>
<organism evidence="3 4">
    <name type="scientific">Edaphochlamys debaryana</name>
    <dbReference type="NCBI Taxonomy" id="47281"/>
    <lineage>
        <taxon>Eukaryota</taxon>
        <taxon>Viridiplantae</taxon>
        <taxon>Chlorophyta</taxon>
        <taxon>core chlorophytes</taxon>
        <taxon>Chlorophyceae</taxon>
        <taxon>CS clade</taxon>
        <taxon>Chlamydomonadales</taxon>
        <taxon>Chlamydomonadales incertae sedis</taxon>
        <taxon>Edaphochlamys</taxon>
    </lineage>
</organism>
<proteinExistence type="predicted"/>
<feature type="region of interest" description="Disordered" evidence="1">
    <location>
        <begin position="14"/>
        <end position="39"/>
    </location>
</feature>
<feature type="region of interest" description="Disordered" evidence="1">
    <location>
        <begin position="85"/>
        <end position="115"/>
    </location>
</feature>
<protein>
    <submittedName>
        <fullName evidence="3">Uncharacterized protein</fullName>
    </submittedName>
</protein>
<feature type="transmembrane region" description="Helical" evidence="2">
    <location>
        <begin position="153"/>
        <end position="171"/>
    </location>
</feature>
<feature type="transmembrane region" description="Helical" evidence="2">
    <location>
        <begin position="62"/>
        <end position="81"/>
    </location>
</feature>
<keyword evidence="2" id="KW-0812">Transmembrane</keyword>
<evidence type="ECO:0000313" key="4">
    <source>
        <dbReference type="Proteomes" id="UP000612055"/>
    </source>
</evidence>
<feature type="compositionally biased region" description="Basic and acidic residues" evidence="1">
    <location>
        <begin position="263"/>
        <end position="278"/>
    </location>
</feature>
<accession>A0A836C182</accession>
<dbReference type="PANTHER" id="PTHR36804">
    <property type="entry name" value="OSJNBA0013K16.11 PROTEIN"/>
    <property type="match status" value="1"/>
</dbReference>
<gene>
    <name evidence="3" type="ORF">HYH03_006598</name>
</gene>
<feature type="transmembrane region" description="Helical" evidence="2">
    <location>
        <begin position="122"/>
        <end position="146"/>
    </location>
</feature>
<dbReference type="Proteomes" id="UP000612055">
    <property type="component" value="Unassembled WGS sequence"/>
</dbReference>
<dbReference type="PANTHER" id="PTHR36804:SF1">
    <property type="entry name" value="OS04G0585600 PROTEIN"/>
    <property type="match status" value="1"/>
</dbReference>
<name>A0A836C182_9CHLO</name>
<feature type="region of interest" description="Disordered" evidence="1">
    <location>
        <begin position="243"/>
        <end position="278"/>
    </location>
</feature>
<keyword evidence="2" id="KW-0472">Membrane</keyword>
<sequence>MLLHSRLHGLPSLARPRAPGAFPFPPRSRTSATPTISRSRSSRLACRAFALPEAVDATIRNAISISAVVGISYAVLLAAVSEPPPPPTALPPGSNQQKALKPGAPQPPAPARSPASGGDDNFVWGLMGFITFLPLFNWMSWVLAALSDEDRAVLYGTYAALYGTPLLLRGLDWQDPWVLFMLALCAVHVQAERIAQTEPETLRSVRPVGLLGAALRGAVGGTGAFLSGLGGVLAGDARRVAKRHGRSRLEDRGPERPSLGPGEDPRFDPRRDSEPDLFVRDEMRRFDEELKLAEAARQQQKGKEKRLGRGDDK</sequence>
<comment type="caution">
    <text evidence="3">The sequence shown here is derived from an EMBL/GenBank/DDBJ whole genome shotgun (WGS) entry which is preliminary data.</text>
</comment>
<evidence type="ECO:0000256" key="1">
    <source>
        <dbReference type="SAM" id="MobiDB-lite"/>
    </source>
</evidence>
<keyword evidence="4" id="KW-1185">Reference proteome</keyword>
<dbReference type="EMBL" id="JAEHOE010000025">
    <property type="protein sequence ID" value="KAG2495328.1"/>
    <property type="molecule type" value="Genomic_DNA"/>
</dbReference>
<evidence type="ECO:0000313" key="3">
    <source>
        <dbReference type="EMBL" id="KAG2495328.1"/>
    </source>
</evidence>
<evidence type="ECO:0000256" key="2">
    <source>
        <dbReference type="SAM" id="Phobius"/>
    </source>
</evidence>